<feature type="non-terminal residue" evidence="1">
    <location>
        <position position="1"/>
    </location>
</feature>
<proteinExistence type="predicted"/>
<name>A0A061RE82_9CHLO</name>
<evidence type="ECO:0000313" key="1">
    <source>
        <dbReference type="EMBL" id="JAC70273.1"/>
    </source>
</evidence>
<organism evidence="1">
    <name type="scientific">Tetraselmis sp. GSL018</name>
    <dbReference type="NCBI Taxonomy" id="582737"/>
    <lineage>
        <taxon>Eukaryota</taxon>
        <taxon>Viridiplantae</taxon>
        <taxon>Chlorophyta</taxon>
        <taxon>core chlorophytes</taxon>
        <taxon>Chlorodendrophyceae</taxon>
        <taxon>Chlorodendrales</taxon>
        <taxon>Chlorodendraceae</taxon>
        <taxon>Tetraselmis</taxon>
    </lineage>
</organism>
<accession>A0A061RE82</accession>
<reference evidence="1" key="1">
    <citation type="submission" date="2014-05" db="EMBL/GenBank/DDBJ databases">
        <title>The transcriptome of the halophilic microalga Tetraselmis sp. GSL018 isolated from the Great Salt Lake, Utah.</title>
        <authorList>
            <person name="Jinkerson R.E."/>
            <person name="D'Adamo S."/>
            <person name="Posewitz M.C."/>
        </authorList>
    </citation>
    <scope>NUCLEOTIDE SEQUENCE</scope>
    <source>
        <strain evidence="1">GSL018</strain>
    </source>
</reference>
<dbReference type="AlphaFoldDB" id="A0A061RE82"/>
<protein>
    <submittedName>
        <fullName evidence="1">Uncharacterized protein</fullName>
    </submittedName>
</protein>
<gene>
    <name evidence="1" type="ORF">TSPGSL018_4526</name>
</gene>
<dbReference type="EMBL" id="GBEZ01015931">
    <property type="protein sequence ID" value="JAC70273.1"/>
    <property type="molecule type" value="Transcribed_RNA"/>
</dbReference>
<sequence length="190" mass="20655">DPLREPECLLEYDFWPESRGTRGGGLLASAARLPSSAITVSARFVWSACSGSCRGVAQLSLQRARRVLPLPKIRGASEEGLGCDRQGSAALWVRLIKTVLAGVRRTLLSNRLSCRFSAAPAVEGDRDLCQGGEYPFAPSELDVLHQRARGALPMMFATSHTALWSKYLSSTAETDPVLRRRALSSRVGQL</sequence>